<dbReference type="PANTHER" id="PTHR33164:SF99">
    <property type="entry name" value="MARR FAMILY REGULATORY PROTEIN"/>
    <property type="match status" value="1"/>
</dbReference>
<dbReference type="Gene3D" id="1.10.10.10">
    <property type="entry name" value="Winged helix-like DNA-binding domain superfamily/Winged helix DNA-binding domain"/>
    <property type="match status" value="1"/>
</dbReference>
<dbReference type="GO" id="GO:0003700">
    <property type="term" value="F:DNA-binding transcription factor activity"/>
    <property type="evidence" value="ECO:0007669"/>
    <property type="project" value="InterPro"/>
</dbReference>
<dbReference type="InterPro" id="IPR039422">
    <property type="entry name" value="MarR/SlyA-like"/>
</dbReference>
<sequence>MADDATPLDPAELGVYFSLIEVSSLLRHAVEQQLKEAGGLSYVQFQLLARLGDAPGGGQRMTDLADGVVYSRSGLTHQAGLLEKAGLVTRAPSVDDERSVTLTITDAGRDVLAAVFPGHIDILRKMFLAPLGAEGVAALEGPLTAVRDHMRAAPPRSAAPRRRGAGGTSA</sequence>
<dbReference type="PANTHER" id="PTHR33164">
    <property type="entry name" value="TRANSCRIPTIONAL REGULATOR, MARR FAMILY"/>
    <property type="match status" value="1"/>
</dbReference>
<dbReference type="Proteomes" id="UP000268291">
    <property type="component" value="Unassembled WGS sequence"/>
</dbReference>
<accession>A0A2P8GW89</accession>
<dbReference type="SUPFAM" id="SSF46785">
    <property type="entry name" value="Winged helix' DNA-binding domain"/>
    <property type="match status" value="1"/>
</dbReference>
<evidence type="ECO:0000313" key="6">
    <source>
        <dbReference type="Proteomes" id="UP000268291"/>
    </source>
</evidence>
<dbReference type="EMBL" id="RZGY01000001">
    <property type="protein sequence ID" value="RUQ87235.1"/>
    <property type="molecule type" value="Genomic_DNA"/>
</dbReference>
<dbReference type="GO" id="GO:0003677">
    <property type="term" value="F:DNA binding"/>
    <property type="evidence" value="ECO:0007669"/>
    <property type="project" value="UniProtKB-KW"/>
</dbReference>
<protein>
    <submittedName>
        <fullName evidence="3 4">MarR family transcriptional regulator</fullName>
    </submittedName>
</protein>
<gene>
    <name evidence="3" type="ORF">CLV49_1842</name>
    <name evidence="4" type="ORF">ELQ93_10010</name>
</gene>
<evidence type="ECO:0000313" key="3">
    <source>
        <dbReference type="EMBL" id="PSL38225.1"/>
    </source>
</evidence>
<reference evidence="3 5" key="1">
    <citation type="submission" date="2018-03" db="EMBL/GenBank/DDBJ databases">
        <title>Genomic Encyclopedia of Archaeal and Bacterial Type Strains, Phase II (KMG-II): from individual species to whole genera.</title>
        <authorList>
            <person name="Goeker M."/>
        </authorList>
    </citation>
    <scope>NUCLEOTIDE SEQUENCE [LARGE SCALE GENOMIC DNA]</scope>
    <source>
        <strain evidence="3 5">DSM 21548</strain>
    </source>
</reference>
<evidence type="ECO:0000313" key="5">
    <source>
        <dbReference type="Proteomes" id="UP000241203"/>
    </source>
</evidence>
<dbReference type="InterPro" id="IPR036390">
    <property type="entry name" value="WH_DNA-bd_sf"/>
</dbReference>
<dbReference type="RefSeq" id="WP_106563269.1">
    <property type="nucleotide sequence ID" value="NZ_PYAU01000001.1"/>
</dbReference>
<dbReference type="SMART" id="SM00347">
    <property type="entry name" value="HTH_MARR"/>
    <property type="match status" value="1"/>
</dbReference>
<proteinExistence type="predicted"/>
<feature type="region of interest" description="Disordered" evidence="1">
    <location>
        <begin position="150"/>
        <end position="170"/>
    </location>
</feature>
<evidence type="ECO:0000313" key="4">
    <source>
        <dbReference type="EMBL" id="RUQ87235.1"/>
    </source>
</evidence>
<dbReference type="InterPro" id="IPR036388">
    <property type="entry name" value="WH-like_DNA-bd_sf"/>
</dbReference>
<keyword evidence="3" id="KW-0238">DNA-binding</keyword>
<organism evidence="3 5">
    <name type="scientific">Labedella gwakjiensis</name>
    <dbReference type="NCBI Taxonomy" id="390269"/>
    <lineage>
        <taxon>Bacteria</taxon>
        <taxon>Bacillati</taxon>
        <taxon>Actinomycetota</taxon>
        <taxon>Actinomycetes</taxon>
        <taxon>Micrococcales</taxon>
        <taxon>Microbacteriaceae</taxon>
        <taxon>Labedella</taxon>
    </lineage>
</organism>
<dbReference type="AlphaFoldDB" id="A0A2P8GW89"/>
<dbReference type="OrthoDB" id="3821431at2"/>
<dbReference type="GO" id="GO:0006950">
    <property type="term" value="P:response to stress"/>
    <property type="evidence" value="ECO:0007669"/>
    <property type="project" value="TreeGrafter"/>
</dbReference>
<dbReference type="EMBL" id="PYAU01000001">
    <property type="protein sequence ID" value="PSL38225.1"/>
    <property type="molecule type" value="Genomic_DNA"/>
</dbReference>
<reference evidence="4 6" key="2">
    <citation type="submission" date="2018-12" db="EMBL/GenBank/DDBJ databases">
        <authorList>
            <person name="hu s."/>
            <person name="Xu Y."/>
            <person name="Xu B."/>
            <person name="Li F."/>
        </authorList>
    </citation>
    <scope>NUCLEOTIDE SEQUENCE [LARGE SCALE GENOMIC DNA]</scope>
    <source>
        <strain evidence="4 6">KSW2-17</strain>
    </source>
</reference>
<name>A0A2P8GW89_9MICO</name>
<keyword evidence="6" id="KW-1185">Reference proteome</keyword>
<dbReference type="Proteomes" id="UP000241203">
    <property type="component" value="Unassembled WGS sequence"/>
</dbReference>
<evidence type="ECO:0000256" key="1">
    <source>
        <dbReference type="SAM" id="MobiDB-lite"/>
    </source>
</evidence>
<evidence type="ECO:0000259" key="2">
    <source>
        <dbReference type="PROSITE" id="PS50995"/>
    </source>
</evidence>
<dbReference type="PROSITE" id="PS50995">
    <property type="entry name" value="HTH_MARR_2"/>
    <property type="match status" value="1"/>
</dbReference>
<dbReference type="InterPro" id="IPR000835">
    <property type="entry name" value="HTH_MarR-typ"/>
</dbReference>
<dbReference type="Pfam" id="PF12802">
    <property type="entry name" value="MarR_2"/>
    <property type="match status" value="1"/>
</dbReference>
<comment type="caution">
    <text evidence="3">The sequence shown here is derived from an EMBL/GenBank/DDBJ whole genome shotgun (WGS) entry which is preliminary data.</text>
</comment>
<feature type="domain" description="HTH marR-type" evidence="2">
    <location>
        <begin position="12"/>
        <end position="148"/>
    </location>
</feature>